<keyword evidence="8" id="KW-1185">Reference proteome</keyword>
<dbReference type="PANTHER" id="PTHR23531">
    <property type="entry name" value="QUINOLENE RESISTANCE PROTEIN NORA"/>
    <property type="match status" value="1"/>
</dbReference>
<gene>
    <name evidence="7" type="ORF">GCM10022267_29320</name>
</gene>
<comment type="caution">
    <text evidence="7">The sequence shown here is derived from an EMBL/GenBank/DDBJ whole genome shotgun (WGS) entry which is preliminary data.</text>
</comment>
<comment type="subcellular location">
    <subcellularLocation>
        <location evidence="1">Cell membrane</location>
        <topology evidence="1">Multi-pass membrane protein</topology>
    </subcellularLocation>
</comment>
<dbReference type="InterPro" id="IPR036259">
    <property type="entry name" value="MFS_trans_sf"/>
</dbReference>
<dbReference type="Gene3D" id="1.20.1250.20">
    <property type="entry name" value="MFS general substrate transporter like domains"/>
    <property type="match status" value="1"/>
</dbReference>
<feature type="domain" description="Major facilitator superfamily (MFS) profile" evidence="6">
    <location>
        <begin position="2"/>
        <end position="369"/>
    </location>
</feature>
<feature type="transmembrane region" description="Helical" evidence="5">
    <location>
        <begin position="203"/>
        <end position="222"/>
    </location>
</feature>
<keyword evidence="2 5" id="KW-0812">Transmembrane</keyword>
<dbReference type="EMBL" id="BAABBE010000007">
    <property type="protein sequence ID" value="GAA3641065.1"/>
    <property type="molecule type" value="Genomic_DNA"/>
</dbReference>
<feature type="transmembrane region" description="Helical" evidence="5">
    <location>
        <begin position="321"/>
        <end position="340"/>
    </location>
</feature>
<dbReference type="RefSeq" id="WP_346130352.1">
    <property type="nucleotide sequence ID" value="NZ_BAABBE010000007.1"/>
</dbReference>
<dbReference type="Pfam" id="PF07690">
    <property type="entry name" value="MFS_1"/>
    <property type="match status" value="1"/>
</dbReference>
<evidence type="ECO:0000313" key="7">
    <source>
        <dbReference type="EMBL" id="GAA3641065.1"/>
    </source>
</evidence>
<evidence type="ECO:0000256" key="1">
    <source>
        <dbReference type="ARBA" id="ARBA00004651"/>
    </source>
</evidence>
<feature type="transmembrane region" description="Helical" evidence="5">
    <location>
        <begin position="134"/>
        <end position="151"/>
    </location>
</feature>
<evidence type="ECO:0000256" key="4">
    <source>
        <dbReference type="ARBA" id="ARBA00023136"/>
    </source>
</evidence>
<feature type="transmembrane region" description="Helical" evidence="5">
    <location>
        <begin position="262"/>
        <end position="278"/>
    </location>
</feature>
<dbReference type="InterPro" id="IPR052714">
    <property type="entry name" value="MFS_Exporter"/>
</dbReference>
<dbReference type="Proteomes" id="UP001500711">
    <property type="component" value="Unassembled WGS sequence"/>
</dbReference>
<dbReference type="InterPro" id="IPR011701">
    <property type="entry name" value="MFS"/>
</dbReference>
<dbReference type="InterPro" id="IPR020846">
    <property type="entry name" value="MFS_dom"/>
</dbReference>
<name>A0ABP7AW77_9PSEU</name>
<feature type="transmembrane region" description="Helical" evidence="5">
    <location>
        <begin position="9"/>
        <end position="31"/>
    </location>
</feature>
<keyword evidence="4 5" id="KW-0472">Membrane</keyword>
<dbReference type="SUPFAM" id="SSF103473">
    <property type="entry name" value="MFS general substrate transporter"/>
    <property type="match status" value="1"/>
</dbReference>
<feature type="transmembrane region" description="Helical" evidence="5">
    <location>
        <begin position="163"/>
        <end position="182"/>
    </location>
</feature>
<organism evidence="7 8">
    <name type="scientific">Lentzea roselyniae</name>
    <dbReference type="NCBI Taxonomy" id="531940"/>
    <lineage>
        <taxon>Bacteria</taxon>
        <taxon>Bacillati</taxon>
        <taxon>Actinomycetota</taxon>
        <taxon>Actinomycetes</taxon>
        <taxon>Pseudonocardiales</taxon>
        <taxon>Pseudonocardiaceae</taxon>
        <taxon>Lentzea</taxon>
    </lineage>
</organism>
<evidence type="ECO:0000313" key="8">
    <source>
        <dbReference type="Proteomes" id="UP001500711"/>
    </source>
</evidence>
<accession>A0ABP7AW77</accession>
<proteinExistence type="predicted"/>
<keyword evidence="3 5" id="KW-1133">Transmembrane helix</keyword>
<feature type="transmembrane region" description="Helical" evidence="5">
    <location>
        <begin position="100"/>
        <end position="122"/>
    </location>
</feature>
<sequence length="369" mass="37101">MARLLTPRFALLTAADLGYFTAMGIAVYALPLYVTGPLHSTNAAAGLAFGAFAISALLLRPFAGRLTDRIGRRPLLLGGTALAATSLALTALATDLPTIIALRLLLGVAEAAFFVAAFAALVDIAPPDRLGEALSLNSLGLYLGLAAGPPLGEVLTQRSFPTAWMTAAVLCLAATAASAFIGETGTPTTTNTKLIHRPAIAPSIALCTSLAAAGGFLAFAALRAQEEGLENTSLPLFLYGATVVVSRAAFAKIPDRLPPLRLGAIALAVIAAGLVLTATPHTLIAGSVVLGLGVTFSTPAFFAAVFATAEPHQRGAASGTASAFIDIGLGGGPILLGLVANASIPAALATGGALAAAGCLWTLKLHRAH</sequence>
<feature type="transmembrane region" description="Helical" evidence="5">
    <location>
        <begin position="346"/>
        <end position="363"/>
    </location>
</feature>
<feature type="transmembrane region" description="Helical" evidence="5">
    <location>
        <begin position="284"/>
        <end position="309"/>
    </location>
</feature>
<evidence type="ECO:0000256" key="3">
    <source>
        <dbReference type="ARBA" id="ARBA00022989"/>
    </source>
</evidence>
<dbReference type="PROSITE" id="PS50850">
    <property type="entry name" value="MFS"/>
    <property type="match status" value="1"/>
</dbReference>
<dbReference type="PANTHER" id="PTHR23531:SF1">
    <property type="entry name" value="QUINOLENE RESISTANCE PROTEIN NORA"/>
    <property type="match status" value="1"/>
</dbReference>
<feature type="transmembrane region" description="Helical" evidence="5">
    <location>
        <begin position="234"/>
        <end position="250"/>
    </location>
</feature>
<protein>
    <submittedName>
        <fullName evidence="7">MFS transporter</fullName>
    </submittedName>
</protein>
<evidence type="ECO:0000256" key="5">
    <source>
        <dbReference type="SAM" id="Phobius"/>
    </source>
</evidence>
<evidence type="ECO:0000256" key="2">
    <source>
        <dbReference type="ARBA" id="ARBA00022692"/>
    </source>
</evidence>
<reference evidence="8" key="1">
    <citation type="journal article" date="2019" name="Int. J. Syst. Evol. Microbiol.">
        <title>The Global Catalogue of Microorganisms (GCM) 10K type strain sequencing project: providing services to taxonomists for standard genome sequencing and annotation.</title>
        <authorList>
            <consortium name="The Broad Institute Genomics Platform"/>
            <consortium name="The Broad Institute Genome Sequencing Center for Infectious Disease"/>
            <person name="Wu L."/>
            <person name="Ma J."/>
        </authorList>
    </citation>
    <scope>NUCLEOTIDE SEQUENCE [LARGE SCALE GENOMIC DNA]</scope>
    <source>
        <strain evidence="8">JCM 17494</strain>
    </source>
</reference>
<evidence type="ECO:0000259" key="6">
    <source>
        <dbReference type="PROSITE" id="PS50850"/>
    </source>
</evidence>
<feature type="transmembrane region" description="Helical" evidence="5">
    <location>
        <begin position="75"/>
        <end position="94"/>
    </location>
</feature>
<feature type="transmembrane region" description="Helical" evidence="5">
    <location>
        <begin position="43"/>
        <end position="63"/>
    </location>
</feature>